<evidence type="ECO:0000313" key="1">
    <source>
        <dbReference type="EMBL" id="GGP25865.1"/>
    </source>
</evidence>
<reference evidence="2" key="1">
    <citation type="journal article" date="2019" name="Int. J. Syst. Evol. Microbiol.">
        <title>The Global Catalogue of Microorganisms (GCM) 10K type strain sequencing project: providing services to taxonomists for standard genome sequencing and annotation.</title>
        <authorList>
            <consortium name="The Broad Institute Genomics Platform"/>
            <consortium name="The Broad Institute Genome Sequencing Center for Infectious Disease"/>
            <person name="Wu L."/>
            <person name="Ma J."/>
        </authorList>
    </citation>
    <scope>NUCLEOTIDE SEQUENCE [LARGE SCALE GENOMIC DNA]</scope>
    <source>
        <strain evidence="2">CGMCC 1.8860</strain>
    </source>
</reference>
<dbReference type="Proteomes" id="UP000621859">
    <property type="component" value="Unassembled WGS sequence"/>
</dbReference>
<name>A0ABQ2PJT8_9NEIS</name>
<organism evidence="1 2">
    <name type="scientific">Silvimonas amylolytica</name>
    <dbReference type="NCBI Taxonomy" id="449663"/>
    <lineage>
        <taxon>Bacteria</taxon>
        <taxon>Pseudomonadati</taxon>
        <taxon>Pseudomonadota</taxon>
        <taxon>Betaproteobacteria</taxon>
        <taxon>Neisseriales</taxon>
        <taxon>Chitinibacteraceae</taxon>
        <taxon>Silvimonas</taxon>
    </lineage>
</organism>
<sequence>MPHSIVQLQTPPHRRCGVSAQRDTGIFASSITPTPTTAGKGEDNARKTIIPPGLEAIAKGQDSLTTEEAGPVINRRPKTLRKWASEEHGPIRPVRIHGCLSWRVADLAALLTGKAVK</sequence>
<evidence type="ECO:0000313" key="2">
    <source>
        <dbReference type="Proteomes" id="UP000621859"/>
    </source>
</evidence>
<gene>
    <name evidence="1" type="ORF">GCM10010971_16840</name>
</gene>
<accession>A0ABQ2PJT8</accession>
<comment type="caution">
    <text evidence="1">The sequence shown here is derived from an EMBL/GenBank/DDBJ whole genome shotgun (WGS) entry which is preliminary data.</text>
</comment>
<keyword evidence="2" id="KW-1185">Reference proteome</keyword>
<protein>
    <recommendedName>
        <fullName evidence="3">Helix-turn-helix domain-containing protein</fullName>
    </recommendedName>
</protein>
<dbReference type="EMBL" id="BMLY01000002">
    <property type="protein sequence ID" value="GGP25865.1"/>
    <property type="molecule type" value="Genomic_DNA"/>
</dbReference>
<dbReference type="RefSeq" id="WP_229678834.1">
    <property type="nucleotide sequence ID" value="NZ_BMLY01000002.1"/>
</dbReference>
<proteinExistence type="predicted"/>
<evidence type="ECO:0008006" key="3">
    <source>
        <dbReference type="Google" id="ProtNLM"/>
    </source>
</evidence>